<dbReference type="AlphaFoldDB" id="A0A1F4S8Y8"/>
<dbReference type="InterPro" id="IPR036583">
    <property type="entry name" value="23S_rRNA_IVS_sf"/>
</dbReference>
<proteinExistence type="predicted"/>
<comment type="caution">
    <text evidence="1">The sequence shown here is derived from an EMBL/GenBank/DDBJ whole genome shotgun (WGS) entry which is preliminary data.</text>
</comment>
<dbReference type="InterPro" id="IPR012657">
    <property type="entry name" value="23S_rRNA-intervening_sequence"/>
</dbReference>
<dbReference type="PANTHER" id="PTHR38471">
    <property type="entry name" value="FOUR HELIX BUNDLE PROTEIN"/>
    <property type="match status" value="1"/>
</dbReference>
<evidence type="ECO:0000313" key="2">
    <source>
        <dbReference type="Proteomes" id="UP000177905"/>
    </source>
</evidence>
<evidence type="ECO:0008006" key="3">
    <source>
        <dbReference type="Google" id="ProtNLM"/>
    </source>
</evidence>
<dbReference type="Gene3D" id="1.20.1440.60">
    <property type="entry name" value="23S rRNA-intervening sequence"/>
    <property type="match status" value="1"/>
</dbReference>
<dbReference type="EMBL" id="MEUA01000001">
    <property type="protein sequence ID" value="OGC16874.1"/>
    <property type="molecule type" value="Genomic_DNA"/>
</dbReference>
<dbReference type="Proteomes" id="UP000177905">
    <property type="component" value="Unassembled WGS sequence"/>
</dbReference>
<evidence type="ECO:0000313" key="1">
    <source>
        <dbReference type="EMBL" id="OGC16874.1"/>
    </source>
</evidence>
<accession>A0A1F4S8Y8</accession>
<dbReference type="SUPFAM" id="SSF158446">
    <property type="entry name" value="IVS-encoded protein-like"/>
    <property type="match status" value="1"/>
</dbReference>
<dbReference type="NCBIfam" id="TIGR02436">
    <property type="entry name" value="four helix bundle protein"/>
    <property type="match status" value="1"/>
</dbReference>
<dbReference type="CDD" id="cd16377">
    <property type="entry name" value="23S_rRNA_IVP_like"/>
    <property type="match status" value="1"/>
</dbReference>
<reference evidence="1 2" key="1">
    <citation type="journal article" date="2016" name="Nat. Commun.">
        <title>Thousands of microbial genomes shed light on interconnected biogeochemical processes in an aquifer system.</title>
        <authorList>
            <person name="Anantharaman K."/>
            <person name="Brown C.T."/>
            <person name="Hug L.A."/>
            <person name="Sharon I."/>
            <person name="Castelle C.J."/>
            <person name="Probst A.J."/>
            <person name="Thomas B.C."/>
            <person name="Singh A."/>
            <person name="Wilkins M.J."/>
            <person name="Karaoz U."/>
            <person name="Brodie E.L."/>
            <person name="Williams K.H."/>
            <person name="Hubbard S.S."/>
            <person name="Banfield J.F."/>
        </authorList>
    </citation>
    <scope>NUCLEOTIDE SEQUENCE [LARGE SCALE GENOMIC DNA]</scope>
</reference>
<organism evidence="1 2">
    <name type="scientific">candidate division WOR-1 bacterium RIFOXYB2_FULL_36_35</name>
    <dbReference type="NCBI Taxonomy" id="1802578"/>
    <lineage>
        <taxon>Bacteria</taxon>
        <taxon>Bacillati</taxon>
        <taxon>Saganbacteria</taxon>
    </lineage>
</organism>
<name>A0A1F4S8Y8_UNCSA</name>
<protein>
    <recommendedName>
        <fullName evidence="3">Four helix bundle protein</fullName>
    </recommendedName>
</protein>
<sequence>MKPSHEKLWVWQKANNLHLNIYKICKTLPLTEKYNLRYQIERSSKSVKDNIAEGNESYYFKDKMKAFYIARKEASETQNHLRDFESKKYLASTQCQEMIDIYEEIKRGINGLIKRTRYKQDVFNNKGSKNLT</sequence>
<dbReference type="Pfam" id="PF05635">
    <property type="entry name" value="23S_rRNA_IVP"/>
    <property type="match status" value="1"/>
</dbReference>
<gene>
    <name evidence="1" type="ORF">A2290_05060</name>
</gene>
<dbReference type="PANTHER" id="PTHR38471:SF2">
    <property type="entry name" value="FOUR HELIX BUNDLE PROTEIN"/>
    <property type="match status" value="1"/>
</dbReference>